<accession>A0AAW0P8C7</accession>
<dbReference type="AlphaFoldDB" id="A0AAW0P8C7"/>
<evidence type="ECO:0000313" key="3">
    <source>
        <dbReference type="Proteomes" id="UP001460270"/>
    </source>
</evidence>
<reference evidence="3" key="1">
    <citation type="submission" date="2024-04" db="EMBL/GenBank/DDBJ databases">
        <title>Salinicola lusitanus LLJ914,a marine bacterium isolated from the Okinawa Trough.</title>
        <authorList>
            <person name="Li J."/>
        </authorList>
    </citation>
    <scope>NUCLEOTIDE SEQUENCE [LARGE SCALE GENOMIC DNA]</scope>
</reference>
<protein>
    <submittedName>
        <fullName evidence="2">Uncharacterized protein</fullName>
    </submittedName>
</protein>
<name>A0AAW0P8C7_9GOBI</name>
<feature type="region of interest" description="Disordered" evidence="1">
    <location>
        <begin position="1"/>
        <end position="20"/>
    </location>
</feature>
<dbReference type="EMBL" id="JBBPFD010000009">
    <property type="protein sequence ID" value="KAK7912930.1"/>
    <property type="molecule type" value="Genomic_DNA"/>
</dbReference>
<sequence length="200" mass="21677">MHRQSDRPAPSPPRPTTASQPGVWSVEYRFFLTSTQTRFCFPYRGGWAQNTSTRLSVPVGDVAVIPALSKRGLSTRKRGGCGRLLGLSQVKFEAQSRVEERSGSLLHLGPVFEASLPGCSCSVPRWINPGDGTVRLGEEGRQTADSPGGTLSRNLLLSCHETLPGCVKCASITNPELHRGSVVLFFWVESSSEEKSSSCL</sequence>
<evidence type="ECO:0000256" key="1">
    <source>
        <dbReference type="SAM" id="MobiDB-lite"/>
    </source>
</evidence>
<proteinExistence type="predicted"/>
<organism evidence="2 3">
    <name type="scientific">Mugilogobius chulae</name>
    <name type="common">yellowstripe goby</name>
    <dbReference type="NCBI Taxonomy" id="88201"/>
    <lineage>
        <taxon>Eukaryota</taxon>
        <taxon>Metazoa</taxon>
        <taxon>Chordata</taxon>
        <taxon>Craniata</taxon>
        <taxon>Vertebrata</taxon>
        <taxon>Euteleostomi</taxon>
        <taxon>Actinopterygii</taxon>
        <taxon>Neopterygii</taxon>
        <taxon>Teleostei</taxon>
        <taxon>Neoteleostei</taxon>
        <taxon>Acanthomorphata</taxon>
        <taxon>Gobiaria</taxon>
        <taxon>Gobiiformes</taxon>
        <taxon>Gobioidei</taxon>
        <taxon>Gobiidae</taxon>
        <taxon>Gobionellinae</taxon>
        <taxon>Mugilogobius</taxon>
    </lineage>
</organism>
<gene>
    <name evidence="2" type="ORF">WMY93_013141</name>
</gene>
<evidence type="ECO:0000313" key="2">
    <source>
        <dbReference type="EMBL" id="KAK7912930.1"/>
    </source>
</evidence>
<dbReference type="Proteomes" id="UP001460270">
    <property type="component" value="Unassembled WGS sequence"/>
</dbReference>
<comment type="caution">
    <text evidence="2">The sequence shown here is derived from an EMBL/GenBank/DDBJ whole genome shotgun (WGS) entry which is preliminary data.</text>
</comment>
<keyword evidence="3" id="KW-1185">Reference proteome</keyword>